<dbReference type="PANTHER" id="PTHR40036:SF1">
    <property type="entry name" value="MACROCIN O-METHYLTRANSFERASE"/>
    <property type="match status" value="1"/>
</dbReference>
<evidence type="ECO:0000313" key="1">
    <source>
        <dbReference type="EMBL" id="QKE63052.1"/>
    </source>
</evidence>
<dbReference type="GO" id="GO:0032259">
    <property type="term" value="P:methylation"/>
    <property type="evidence" value="ECO:0007669"/>
    <property type="project" value="UniProtKB-KW"/>
</dbReference>
<dbReference type="RefSeq" id="WP_173205886.1">
    <property type="nucleotide sequence ID" value="NZ_CP053697.2"/>
</dbReference>
<dbReference type="GO" id="GO:0008168">
    <property type="term" value="F:methyltransferase activity"/>
    <property type="evidence" value="ECO:0007669"/>
    <property type="project" value="UniProtKB-KW"/>
</dbReference>
<accession>A0A6M8FFR2</accession>
<keyword evidence="1" id="KW-0489">Methyltransferase</keyword>
<dbReference type="AlphaFoldDB" id="A0A6M8FFR2"/>
<dbReference type="SUPFAM" id="SSF53335">
    <property type="entry name" value="S-adenosyl-L-methionine-dependent methyltransferases"/>
    <property type="match status" value="1"/>
</dbReference>
<dbReference type="Pfam" id="PF05711">
    <property type="entry name" value="TylF"/>
    <property type="match status" value="1"/>
</dbReference>
<dbReference type="PANTHER" id="PTHR40036">
    <property type="entry name" value="MACROCIN O-METHYLTRANSFERASE"/>
    <property type="match status" value="1"/>
</dbReference>
<proteinExistence type="predicted"/>
<dbReference type="KEGG" id="pcam:HNE05_06650"/>
<organism evidence="1 2">
    <name type="scientific">Aquipseudomonas campi</name>
    <dbReference type="NCBI Taxonomy" id="2731681"/>
    <lineage>
        <taxon>Bacteria</taxon>
        <taxon>Pseudomonadati</taxon>
        <taxon>Pseudomonadota</taxon>
        <taxon>Gammaproteobacteria</taxon>
        <taxon>Pseudomonadales</taxon>
        <taxon>Pseudomonadaceae</taxon>
        <taxon>Aquipseudomonas</taxon>
    </lineage>
</organism>
<dbReference type="Proteomes" id="UP000501379">
    <property type="component" value="Chromosome"/>
</dbReference>
<protein>
    <submittedName>
        <fullName evidence="1">Class I SAM-dependent methyltransferase</fullName>
    </submittedName>
</protein>
<keyword evidence="2" id="KW-1185">Reference proteome</keyword>
<dbReference type="InterPro" id="IPR029063">
    <property type="entry name" value="SAM-dependent_MTases_sf"/>
</dbReference>
<gene>
    <name evidence="1" type="ORF">HNE05_06650</name>
</gene>
<sequence>MANYITDLFYGVGDKERFVDGVSHALNTLQSDGIFAGDNLITWNKNMGFLRDDKFISAIKDNNPDLQEESLIWRLHTLCWAARQCSRLEGDFVEAGVYKGFTVKVLCDYLGFNDLARDYYLYDVFYHTPDMKHHALSSHSDQLYTQVCERLRDYPRVKVVQGLVPDSFVKGMPEKIAFMHIDMNNADAEVAVLDQLYERLVPGGMIVFDDYGWLWYGAQQHAEDAWLSQRHYERILELPTGQGLLVKL</sequence>
<name>A0A6M8FFR2_9GAMM</name>
<evidence type="ECO:0000313" key="2">
    <source>
        <dbReference type="Proteomes" id="UP000501379"/>
    </source>
</evidence>
<dbReference type="InterPro" id="IPR008884">
    <property type="entry name" value="TylF_MeTrfase"/>
</dbReference>
<dbReference type="EMBL" id="CP053697">
    <property type="protein sequence ID" value="QKE63052.1"/>
    <property type="molecule type" value="Genomic_DNA"/>
</dbReference>
<reference evidence="1" key="1">
    <citation type="submission" date="2020-07" db="EMBL/GenBank/DDBJ databases">
        <title>Nitrate ammonifying Pseudomonas campi sp. nov. isolated from German agricultural grassland.</title>
        <authorList>
            <person name="Timsy T."/>
            <person name="Ulrich A."/>
            <person name="Spanner T."/>
            <person name="Foesel B."/>
            <person name="Kolb S."/>
            <person name="Horn M.A."/>
            <person name="Behrendt U."/>
        </authorList>
    </citation>
    <scope>NUCLEOTIDE SEQUENCE</scope>
    <source>
        <strain evidence="1">S1-A32-2</strain>
    </source>
</reference>
<dbReference type="Gene3D" id="3.40.50.150">
    <property type="entry name" value="Vaccinia Virus protein VP39"/>
    <property type="match status" value="1"/>
</dbReference>
<keyword evidence="1" id="KW-0808">Transferase</keyword>